<keyword evidence="4" id="KW-1185">Reference proteome</keyword>
<dbReference type="eggNOG" id="COG1520">
    <property type="taxonomic scope" value="Bacteria"/>
</dbReference>
<dbReference type="SUPFAM" id="SSF50998">
    <property type="entry name" value="Quinoprotein alcohol dehydrogenase-like"/>
    <property type="match status" value="1"/>
</dbReference>
<evidence type="ECO:0000313" key="3">
    <source>
        <dbReference type="EMBL" id="ACF14615.1"/>
    </source>
</evidence>
<dbReference type="HOGENOM" id="CLU_294692_0_0_10"/>
<name>B3QVL5_CHLT3</name>
<organism evidence="3 4">
    <name type="scientific">Chloroherpeton thalassium (strain ATCC 35110 / GB-78)</name>
    <dbReference type="NCBI Taxonomy" id="517418"/>
    <lineage>
        <taxon>Bacteria</taxon>
        <taxon>Pseudomonadati</taxon>
        <taxon>Chlorobiota</taxon>
        <taxon>Chlorobiia</taxon>
        <taxon>Chlorobiales</taxon>
        <taxon>Chloroherpetonaceae</taxon>
        <taxon>Chloroherpeton</taxon>
    </lineage>
</organism>
<dbReference type="Pfam" id="PF18962">
    <property type="entry name" value="Por_Secre_tail"/>
    <property type="match status" value="1"/>
</dbReference>
<dbReference type="PANTHER" id="PTHR41775">
    <property type="entry name" value="SECRETED PROTEIN-RELATED"/>
    <property type="match status" value="1"/>
</dbReference>
<dbReference type="OrthoDB" id="9813478at2"/>
<dbReference type="STRING" id="517418.Ctha_2164"/>
<protein>
    <recommendedName>
        <fullName evidence="2">Secretion system C-terminal sorting domain-containing protein</fullName>
    </recommendedName>
</protein>
<evidence type="ECO:0000313" key="4">
    <source>
        <dbReference type="Proteomes" id="UP000001208"/>
    </source>
</evidence>
<dbReference type="NCBIfam" id="TIGR04183">
    <property type="entry name" value="Por_Secre_tail"/>
    <property type="match status" value="1"/>
</dbReference>
<reference evidence="3 4" key="1">
    <citation type="submission" date="2008-06" db="EMBL/GenBank/DDBJ databases">
        <title>Complete sequence of Chloroherpeton thalassium ATCC 35110.</title>
        <authorList>
            <consortium name="US DOE Joint Genome Institute"/>
            <person name="Lucas S."/>
            <person name="Copeland A."/>
            <person name="Lapidus A."/>
            <person name="Glavina del Rio T."/>
            <person name="Dalin E."/>
            <person name="Tice H."/>
            <person name="Bruce D."/>
            <person name="Goodwin L."/>
            <person name="Pitluck S."/>
            <person name="Schmutz J."/>
            <person name="Larimer F."/>
            <person name="Land M."/>
            <person name="Hauser L."/>
            <person name="Kyrpides N."/>
            <person name="Mikhailova N."/>
            <person name="Liu Z."/>
            <person name="Li T."/>
            <person name="Zhao F."/>
            <person name="Overmann J."/>
            <person name="Bryant D.A."/>
            <person name="Richardson P."/>
        </authorList>
    </citation>
    <scope>NUCLEOTIDE SEQUENCE [LARGE SCALE GENOMIC DNA]</scope>
    <source>
        <strain evidence="4">ATCC 35110 / GB-78</strain>
    </source>
</reference>
<evidence type="ECO:0000259" key="2">
    <source>
        <dbReference type="Pfam" id="PF18962"/>
    </source>
</evidence>
<dbReference type="EMBL" id="CP001100">
    <property type="protein sequence ID" value="ACF14615.1"/>
    <property type="molecule type" value="Genomic_DNA"/>
</dbReference>
<feature type="chain" id="PRO_5002797750" description="Secretion system C-terminal sorting domain-containing protein" evidence="1">
    <location>
        <begin position="29"/>
        <end position="1028"/>
    </location>
</feature>
<dbReference type="AlphaFoldDB" id="B3QVL5"/>
<feature type="signal peptide" evidence="1">
    <location>
        <begin position="1"/>
        <end position="28"/>
    </location>
</feature>
<dbReference type="eggNOG" id="COG4412">
    <property type="taxonomic scope" value="Bacteria"/>
</dbReference>
<dbReference type="InterPro" id="IPR026444">
    <property type="entry name" value="Secre_tail"/>
</dbReference>
<proteinExistence type="predicted"/>
<keyword evidence="1" id="KW-0732">Signal</keyword>
<feature type="domain" description="Secretion system C-terminal sorting" evidence="2">
    <location>
        <begin position="946"/>
        <end position="1015"/>
    </location>
</feature>
<dbReference type="PANTHER" id="PTHR41775:SF1">
    <property type="entry name" value="PEPTIDASE M6-LIKE DOMAIN-CONTAINING PROTEIN"/>
    <property type="match status" value="1"/>
</dbReference>
<accession>B3QVL5</accession>
<dbReference type="Proteomes" id="UP000001208">
    <property type="component" value="Chromosome"/>
</dbReference>
<sequence>MPKQPCFYRFLRSFFCVIFVLSFANAHAKNPDSNYKLSHRLNQSSSSTLATPAVGTYHILAVMVDFQEDDDSKTTGNGQFDGLDFLPQHGENIIDPLPHNCSYFERKLQFVQHYFKTVSDGNLMIEYTVPDTVYRLSQSMSNYAPPKDSDDMTNLAEMVKEVWQMVDTSSADIDFSKYQAFVIFHAGIGRDVDMVASTGVDPTPYDIPSITFNLATLQNVYGEDFDGISVENGTVKITNTAVLPQTESREIEAIGGDVLLELSINGLAAASFASILGLPDLFNTEDGSSGIGRFGLADGEGIFNYSGILPPEPSAWERIFLGWANPILVQSLDEVISLPAQGLHQNPDSVIYKVPISSTEYFLIENRHRNAKGNGVTITRYFNGQELTDTFTKDEDDFEFYSAAALDGDVIASSNYDWTIPAGLVEDDNGNQIQVDGGILIWHIDESVIDNQLAENKVNAGEVHGVRLLEADGSNDIGEDYSLTDAGYGTQSGSPLDYFFEGNLSPIYKNEIDAETYPNTNANNGAETGIQFTAFSEQGTIMTVQVLRSQNLLKAIEGFPVELSGKFSEQSGISILQNPSGSELALLLNDANDSARVYFLSDAFSIATFLTDEPQIASRKPAISENGSIATVHGKSIYLMAKTGSTYTIDSLTTSDAISTPPVLNSDGTSLKVGTVAGKTYEFKIEDGQFTADSTVQHFSSGKILGFADDMIVTEQKAILNSISWDFGNNTAVSFAGTGNSEGWLAAVLTQEKKLFLLFADGTSRTVSVPCNNALQAWPAIADLEHRKALCVLFPASDKLYAYNEQGFLVTNFPIETHADSAIASSPIVLDIDGDTYEEILIQTPDGKLLGYNRDGDKILEYALSAGSSATPSVYFDENAQALYLFAVDHGGFLNAFTLPKGTANIQWSGLYANSTNQNVYTPQTTSDREQVSITSLMPEKSVYNWPNPAKDETRFRFYLTQACDVDIKVYDLTGNEVWKKSVRGVANIDNEVVWSLGNVASGIYFGIVKAKNSDAEHLVKLKVAVVK</sequence>
<dbReference type="KEGG" id="cts:Ctha_2164"/>
<dbReference type="InterPro" id="IPR011047">
    <property type="entry name" value="Quinoprotein_ADH-like_sf"/>
</dbReference>
<evidence type="ECO:0000256" key="1">
    <source>
        <dbReference type="SAM" id="SignalP"/>
    </source>
</evidence>
<gene>
    <name evidence="3" type="ordered locus">Ctha_2164</name>
</gene>